<protein>
    <submittedName>
        <fullName evidence="1">Glycine--tRNA ligase</fullName>
    </submittedName>
</protein>
<keyword evidence="1" id="KW-0436">Ligase</keyword>
<name>A0A8D8APD9_CULPI</name>
<dbReference type="EMBL" id="HBUE01042011">
    <property type="protein sequence ID" value="CAG6461079.1"/>
    <property type="molecule type" value="Transcribed_RNA"/>
</dbReference>
<accession>A0A8D8APD9</accession>
<proteinExistence type="predicted"/>
<dbReference type="Gene3D" id="3.40.50.800">
    <property type="entry name" value="Anticodon-binding domain"/>
    <property type="match status" value="1"/>
</dbReference>
<dbReference type="AlphaFoldDB" id="A0A8D8APD9"/>
<evidence type="ECO:0000313" key="1">
    <source>
        <dbReference type="EMBL" id="CAG6461079.1"/>
    </source>
</evidence>
<dbReference type="EMBL" id="HBUE01042015">
    <property type="protein sequence ID" value="CAG6461083.1"/>
    <property type="molecule type" value="Transcribed_RNA"/>
</dbReference>
<dbReference type="InterPro" id="IPR036621">
    <property type="entry name" value="Anticodon-bd_dom_sf"/>
</dbReference>
<dbReference type="GO" id="GO:0016874">
    <property type="term" value="F:ligase activity"/>
    <property type="evidence" value="ECO:0007669"/>
    <property type="project" value="UniProtKB-KW"/>
</dbReference>
<dbReference type="EMBL" id="HBUE01042013">
    <property type="protein sequence ID" value="CAG6461081.1"/>
    <property type="molecule type" value="Transcribed_RNA"/>
</dbReference>
<reference evidence="1" key="1">
    <citation type="submission" date="2021-05" db="EMBL/GenBank/DDBJ databases">
        <authorList>
            <person name="Alioto T."/>
            <person name="Alioto T."/>
            <person name="Gomez Garrido J."/>
        </authorList>
    </citation>
    <scope>NUCLEOTIDE SEQUENCE</scope>
</reference>
<sequence>MLGPGPVWEAITYTGITMLVALGDDLSRLDQRAIIDGVAAIQRPDKSFICVLCRGRLCHAERLTPIVPPLKCFVLPLSNNTDFSPFRTKISSALTSVDISHKVDDSSGSISRQTSWLGLIYDRRCFRQAGRRGPAKERWTRAIRADNGQGRNISSLVEVTLLDGFRDLRCMYPAIWSAVQQRRRGQQTSAVRFLRS</sequence>
<organism evidence="1">
    <name type="scientific">Culex pipiens</name>
    <name type="common">House mosquito</name>
    <dbReference type="NCBI Taxonomy" id="7175"/>
    <lineage>
        <taxon>Eukaryota</taxon>
        <taxon>Metazoa</taxon>
        <taxon>Ecdysozoa</taxon>
        <taxon>Arthropoda</taxon>
        <taxon>Hexapoda</taxon>
        <taxon>Insecta</taxon>
        <taxon>Pterygota</taxon>
        <taxon>Neoptera</taxon>
        <taxon>Endopterygota</taxon>
        <taxon>Diptera</taxon>
        <taxon>Nematocera</taxon>
        <taxon>Culicoidea</taxon>
        <taxon>Culicidae</taxon>
        <taxon>Culicinae</taxon>
        <taxon>Culicini</taxon>
        <taxon>Culex</taxon>
        <taxon>Culex</taxon>
    </lineage>
</organism>
<dbReference type="SUPFAM" id="SSF52954">
    <property type="entry name" value="Class II aaRS ABD-related"/>
    <property type="match status" value="1"/>
</dbReference>